<proteinExistence type="inferred from homology"/>
<comment type="caution">
    <text evidence="7">The sequence shown here is derived from an EMBL/GenBank/DDBJ whole genome shotgun (WGS) entry which is preliminary data.</text>
</comment>
<evidence type="ECO:0000313" key="7">
    <source>
        <dbReference type="EMBL" id="KAK4886034.1"/>
    </source>
</evidence>
<evidence type="ECO:0000313" key="8">
    <source>
        <dbReference type="Proteomes" id="UP001353858"/>
    </source>
</evidence>
<organism evidence="7 8">
    <name type="scientific">Aquatica leii</name>
    <dbReference type="NCBI Taxonomy" id="1421715"/>
    <lineage>
        <taxon>Eukaryota</taxon>
        <taxon>Metazoa</taxon>
        <taxon>Ecdysozoa</taxon>
        <taxon>Arthropoda</taxon>
        <taxon>Hexapoda</taxon>
        <taxon>Insecta</taxon>
        <taxon>Pterygota</taxon>
        <taxon>Neoptera</taxon>
        <taxon>Endopterygota</taxon>
        <taxon>Coleoptera</taxon>
        <taxon>Polyphaga</taxon>
        <taxon>Elateriformia</taxon>
        <taxon>Elateroidea</taxon>
        <taxon>Lampyridae</taxon>
        <taxon>Luciolinae</taxon>
        <taxon>Aquatica</taxon>
    </lineage>
</organism>
<dbReference type="EMBL" id="JARPUR010000001">
    <property type="protein sequence ID" value="KAK4886034.1"/>
    <property type="molecule type" value="Genomic_DNA"/>
</dbReference>
<dbReference type="GO" id="GO:0006741">
    <property type="term" value="P:NADP+ biosynthetic process"/>
    <property type="evidence" value="ECO:0007669"/>
    <property type="project" value="InterPro"/>
</dbReference>
<dbReference type="InterPro" id="IPR002504">
    <property type="entry name" value="NADK"/>
</dbReference>
<dbReference type="InterPro" id="IPR016064">
    <property type="entry name" value="NAD/diacylglycerol_kinase_sf"/>
</dbReference>
<keyword evidence="6" id="KW-0520">NAD</keyword>
<dbReference type="GO" id="GO:0019674">
    <property type="term" value="P:NAD+ metabolic process"/>
    <property type="evidence" value="ECO:0007669"/>
    <property type="project" value="InterPro"/>
</dbReference>
<protein>
    <recommendedName>
        <fullName evidence="2">NAD(+) kinase</fullName>
        <ecNumber evidence="2">2.7.1.23</ecNumber>
    </recommendedName>
</protein>
<dbReference type="PANTHER" id="PTHR13158:SF5">
    <property type="entry name" value="NAD KINASE 2, MITOCHONDRIAL"/>
    <property type="match status" value="1"/>
</dbReference>
<evidence type="ECO:0000256" key="1">
    <source>
        <dbReference type="ARBA" id="ARBA00010995"/>
    </source>
</evidence>
<dbReference type="SUPFAM" id="SSF111331">
    <property type="entry name" value="NAD kinase/diacylglycerol kinase-like"/>
    <property type="match status" value="1"/>
</dbReference>
<dbReference type="Proteomes" id="UP001353858">
    <property type="component" value="Unassembled WGS sequence"/>
</dbReference>
<accession>A0AAN7SLS1</accession>
<keyword evidence="4" id="KW-0418">Kinase</keyword>
<evidence type="ECO:0000256" key="6">
    <source>
        <dbReference type="ARBA" id="ARBA00023027"/>
    </source>
</evidence>
<name>A0AAN7SLS1_9COLE</name>
<dbReference type="PANTHER" id="PTHR13158">
    <property type="match status" value="1"/>
</dbReference>
<sequence length="404" mass="46124">MYKPRCSFKNIIQSTKNIHLSFCRTFTNNPSKKLNFSKVLVLTKLSMYEHERYKYKNLTDEQFTTEMTRVGVDFSKLLYFYDLHKNFEKKVLHTLKTTGVDFKVVNRIDYSNALIDWADLVMPLGGDGTFLLAASKIVDNKKPVIGFNSDPNKSEGHLCLPKSYSENVEEAIKRLQQGEFEWLLRSRIRITLHGTKKSIRLTHLHPTLFEPNIDFQDERDLKLLSESEVLPILALNEVFIGESMSARVSYLELCLNDNKTVTNMKCSGLCIATGTGSTSWHLSINRIPQECITNILGLVESKGIAQNVINKSNQIGDLYNKNLIFKPDDRRLSYTIRDLICGGVWPQPKGIKSRDFCTKIRVRSKCVDACLVVDGGMYVPFDNAYTAVLEIWPEDALRTVVFPN</sequence>
<evidence type="ECO:0000256" key="4">
    <source>
        <dbReference type="ARBA" id="ARBA00022777"/>
    </source>
</evidence>
<dbReference type="InterPro" id="IPR017438">
    <property type="entry name" value="ATP-NAD_kinase_N"/>
</dbReference>
<dbReference type="GO" id="GO:0003951">
    <property type="term" value="F:NAD+ kinase activity"/>
    <property type="evidence" value="ECO:0007669"/>
    <property type="project" value="UniProtKB-EC"/>
</dbReference>
<dbReference type="InterPro" id="IPR017437">
    <property type="entry name" value="ATP-NAD_kinase_PpnK-typ_C"/>
</dbReference>
<dbReference type="GO" id="GO:0005739">
    <property type="term" value="C:mitochondrion"/>
    <property type="evidence" value="ECO:0007669"/>
    <property type="project" value="TreeGrafter"/>
</dbReference>
<dbReference type="Gene3D" id="3.40.50.10330">
    <property type="entry name" value="Probable inorganic polyphosphate/atp-NAD kinase, domain 1"/>
    <property type="match status" value="1"/>
</dbReference>
<dbReference type="Pfam" id="PF01513">
    <property type="entry name" value="NAD_kinase"/>
    <property type="match status" value="1"/>
</dbReference>
<dbReference type="AlphaFoldDB" id="A0AAN7SLS1"/>
<keyword evidence="5" id="KW-0521">NADP</keyword>
<dbReference type="Gene3D" id="2.60.200.30">
    <property type="entry name" value="Probable inorganic polyphosphate/atp-NAD kinase, domain 2"/>
    <property type="match status" value="1"/>
</dbReference>
<comment type="similarity">
    <text evidence="1">Belongs to the NAD kinase family.</text>
</comment>
<dbReference type="EC" id="2.7.1.23" evidence="2"/>
<evidence type="ECO:0000256" key="5">
    <source>
        <dbReference type="ARBA" id="ARBA00022857"/>
    </source>
</evidence>
<evidence type="ECO:0000256" key="3">
    <source>
        <dbReference type="ARBA" id="ARBA00022679"/>
    </source>
</evidence>
<keyword evidence="8" id="KW-1185">Reference proteome</keyword>
<reference evidence="8" key="1">
    <citation type="submission" date="2023-01" db="EMBL/GenBank/DDBJ databases">
        <title>Key to firefly adult light organ development and bioluminescence: homeobox transcription factors regulate luciferase expression and transportation to peroxisome.</title>
        <authorList>
            <person name="Fu X."/>
        </authorList>
    </citation>
    <scope>NUCLEOTIDE SEQUENCE [LARGE SCALE GENOMIC DNA]</scope>
</reference>
<gene>
    <name evidence="7" type="ORF">RN001_002305</name>
</gene>
<evidence type="ECO:0000256" key="2">
    <source>
        <dbReference type="ARBA" id="ARBA00012120"/>
    </source>
</evidence>
<keyword evidence="3" id="KW-0808">Transferase</keyword>